<dbReference type="RefSeq" id="WP_102933338.1">
    <property type="nucleotide sequence ID" value="NZ_JBHWEZ010000001.1"/>
</dbReference>
<comment type="caution">
    <text evidence="10">The sequence shown here is derived from an EMBL/GenBank/DDBJ whole genome shotgun (WGS) entry which is preliminary data.</text>
</comment>
<dbReference type="PANTHER" id="PTHR42929">
    <property type="entry name" value="INNER MEMBRANE ABC TRANSPORTER PERMEASE PROTEIN YDCU-RELATED-RELATED"/>
    <property type="match status" value="1"/>
</dbReference>
<keyword evidence="5 8" id="KW-0812">Transmembrane</keyword>
<feature type="domain" description="ABC transmembrane type-1" evidence="9">
    <location>
        <begin position="81"/>
        <end position="278"/>
    </location>
</feature>
<dbReference type="PROSITE" id="PS50928">
    <property type="entry name" value="ABC_TM1"/>
    <property type="match status" value="1"/>
</dbReference>
<evidence type="ECO:0000313" key="10">
    <source>
        <dbReference type="EMBL" id="PNG94639.1"/>
    </source>
</evidence>
<evidence type="ECO:0000256" key="6">
    <source>
        <dbReference type="ARBA" id="ARBA00022989"/>
    </source>
</evidence>
<dbReference type="GO" id="GO:0005886">
    <property type="term" value="C:plasma membrane"/>
    <property type="evidence" value="ECO:0007669"/>
    <property type="project" value="UniProtKB-SubCell"/>
</dbReference>
<reference evidence="10 11" key="1">
    <citation type="submission" date="2015-09" db="EMBL/GenBank/DDBJ databases">
        <title>Genome sequence, genome mining and natural product profiling of a biocontrol bacterium Streptomyces malaysiensis F913.</title>
        <authorList>
            <person name="Xu Y."/>
            <person name="Wei J."/>
            <person name="Xie J."/>
            <person name="Li T."/>
            <person name="Zhou Z."/>
        </authorList>
    </citation>
    <scope>NUCLEOTIDE SEQUENCE [LARGE SCALE GENOMIC DNA]</scope>
    <source>
        <strain evidence="10 11">F913</strain>
    </source>
</reference>
<feature type="transmembrane region" description="Helical" evidence="8">
    <location>
        <begin position="206"/>
        <end position="231"/>
    </location>
</feature>
<dbReference type="AlphaFoldDB" id="A0A2J7Z385"/>
<dbReference type="PANTHER" id="PTHR42929:SF5">
    <property type="entry name" value="ABC TRANSPORTER PERMEASE PROTEIN"/>
    <property type="match status" value="1"/>
</dbReference>
<feature type="transmembrane region" description="Helical" evidence="8">
    <location>
        <begin position="80"/>
        <end position="100"/>
    </location>
</feature>
<evidence type="ECO:0000256" key="7">
    <source>
        <dbReference type="ARBA" id="ARBA00023136"/>
    </source>
</evidence>
<dbReference type="EMBL" id="LJIW01000001">
    <property type="protein sequence ID" value="PNG94639.1"/>
    <property type="molecule type" value="Genomic_DNA"/>
</dbReference>
<evidence type="ECO:0000313" key="11">
    <source>
        <dbReference type="Proteomes" id="UP000236520"/>
    </source>
</evidence>
<dbReference type="GO" id="GO:0055085">
    <property type="term" value="P:transmembrane transport"/>
    <property type="evidence" value="ECO:0007669"/>
    <property type="project" value="InterPro"/>
</dbReference>
<feature type="transmembrane region" description="Helical" evidence="8">
    <location>
        <begin position="112"/>
        <end position="140"/>
    </location>
</feature>
<comment type="similarity">
    <text evidence="2">Belongs to the binding-protein-dependent transport system permease family. CysTW subfamily.</text>
</comment>
<gene>
    <name evidence="10" type="ORF">SMF913_10664</name>
</gene>
<protein>
    <recommendedName>
        <fullName evidence="9">ABC transmembrane type-1 domain-containing protein</fullName>
    </recommendedName>
</protein>
<feature type="transmembrane region" description="Helical" evidence="8">
    <location>
        <begin position="160"/>
        <end position="179"/>
    </location>
</feature>
<sequence length="298" mass="32220">MTRETSAPTVTEEREGGIRGRRVAYALVAPGAAYLVLIFLSIILLLVSYSFRTEQTSRLVAPFDTGTWAEALSNPYNLGVLWTTLRVGAVVTLLTVVLAYPIAWCLLRVRRWWVAGLLMFIIFSPILVSVVVRSYGWMLLLGHGGLLGGVLRGWLYHEPGVILALVHVELPFAVFPLLASLRNLPPGALEAAADLGAPPLRRLRTVLLPLTASGIVASAQLVFALTVSAFATPSLLGGGRVTVLAQSVYQNIQQLRWPLAAAQALLLLAIALAVLALFNRLSRYADIRHRSPEGGGSR</sequence>
<evidence type="ECO:0000256" key="1">
    <source>
        <dbReference type="ARBA" id="ARBA00004651"/>
    </source>
</evidence>
<evidence type="ECO:0000256" key="3">
    <source>
        <dbReference type="ARBA" id="ARBA00022448"/>
    </source>
</evidence>
<dbReference type="SUPFAM" id="SSF161098">
    <property type="entry name" value="MetI-like"/>
    <property type="match status" value="1"/>
</dbReference>
<name>A0A2J7Z385_STRMQ</name>
<proteinExistence type="inferred from homology"/>
<evidence type="ECO:0000256" key="5">
    <source>
        <dbReference type="ARBA" id="ARBA00022692"/>
    </source>
</evidence>
<keyword evidence="11" id="KW-1185">Reference proteome</keyword>
<dbReference type="InterPro" id="IPR000515">
    <property type="entry name" value="MetI-like"/>
</dbReference>
<dbReference type="CDD" id="cd06261">
    <property type="entry name" value="TM_PBP2"/>
    <property type="match status" value="1"/>
</dbReference>
<dbReference type="Pfam" id="PF00528">
    <property type="entry name" value="BPD_transp_1"/>
    <property type="match status" value="1"/>
</dbReference>
<dbReference type="Proteomes" id="UP000236520">
    <property type="component" value="Unassembled WGS sequence"/>
</dbReference>
<evidence type="ECO:0000256" key="2">
    <source>
        <dbReference type="ARBA" id="ARBA00007069"/>
    </source>
</evidence>
<keyword evidence="7 8" id="KW-0472">Membrane</keyword>
<comment type="subcellular location">
    <subcellularLocation>
        <location evidence="1 8">Cell membrane</location>
        <topology evidence="1 8">Multi-pass membrane protein</topology>
    </subcellularLocation>
</comment>
<evidence type="ECO:0000256" key="8">
    <source>
        <dbReference type="RuleBase" id="RU363032"/>
    </source>
</evidence>
<keyword evidence="4" id="KW-1003">Cell membrane</keyword>
<accession>A0A2J7Z385</accession>
<feature type="transmembrane region" description="Helical" evidence="8">
    <location>
        <begin position="257"/>
        <end position="278"/>
    </location>
</feature>
<feature type="transmembrane region" description="Helical" evidence="8">
    <location>
        <begin position="23"/>
        <end position="49"/>
    </location>
</feature>
<dbReference type="Gene3D" id="1.10.3720.10">
    <property type="entry name" value="MetI-like"/>
    <property type="match status" value="1"/>
</dbReference>
<dbReference type="InterPro" id="IPR035906">
    <property type="entry name" value="MetI-like_sf"/>
</dbReference>
<evidence type="ECO:0000259" key="9">
    <source>
        <dbReference type="PROSITE" id="PS50928"/>
    </source>
</evidence>
<keyword evidence="3 8" id="KW-0813">Transport</keyword>
<organism evidence="10 11">
    <name type="scientific">Streptomyces malaysiensis</name>
    <dbReference type="NCBI Taxonomy" id="92644"/>
    <lineage>
        <taxon>Bacteria</taxon>
        <taxon>Bacillati</taxon>
        <taxon>Actinomycetota</taxon>
        <taxon>Actinomycetes</taxon>
        <taxon>Kitasatosporales</taxon>
        <taxon>Streptomycetaceae</taxon>
        <taxon>Streptomyces</taxon>
        <taxon>Streptomyces violaceusniger group</taxon>
    </lineage>
</organism>
<keyword evidence="6 8" id="KW-1133">Transmembrane helix</keyword>
<evidence type="ECO:0000256" key="4">
    <source>
        <dbReference type="ARBA" id="ARBA00022475"/>
    </source>
</evidence>